<dbReference type="PANTHER" id="PTHR13318">
    <property type="entry name" value="PARTNER OF PAIRED, ISOFORM B-RELATED"/>
    <property type="match status" value="1"/>
</dbReference>
<dbReference type="Gene3D" id="3.80.10.10">
    <property type="entry name" value="Ribonuclease Inhibitor"/>
    <property type="match status" value="1"/>
</dbReference>
<gene>
    <name evidence="2" type="ORF">FSB_LOCUS15090</name>
</gene>
<reference evidence="2" key="1">
    <citation type="submission" date="2018-02" db="EMBL/GenBank/DDBJ databases">
        <authorList>
            <person name="Cohen D.B."/>
            <person name="Kent A.D."/>
        </authorList>
    </citation>
    <scope>NUCLEOTIDE SEQUENCE</scope>
</reference>
<evidence type="ECO:0000313" key="2">
    <source>
        <dbReference type="EMBL" id="SPC87208.1"/>
    </source>
</evidence>
<dbReference type="AlphaFoldDB" id="A0A2N9FJ55"/>
<feature type="region of interest" description="Disordered" evidence="1">
    <location>
        <begin position="1"/>
        <end position="31"/>
    </location>
</feature>
<dbReference type="InterPro" id="IPR032675">
    <property type="entry name" value="LRR_dom_sf"/>
</dbReference>
<dbReference type="PANTHER" id="PTHR13318:SF74">
    <property type="entry name" value="OS02G0658500 PROTEIN"/>
    <property type="match status" value="1"/>
</dbReference>
<sequence length="459" mass="50687">MHLNHNNHHASLSTTPSPPSSPDPTTRLTYLSLDPPAPDPTSLLSDHLLSLIFSKLPISQYFSNSLVCRRWLYLHGRLVQSLKLFDWSFLDSGRVFHRLPNLSDVNIVHACIRVPRNSSILVTRKYFSVHLDSKLSENRFIDEGNLLPTRAIDKGLKLLAESYPNLRRLVAIGASEDGLSSVAKECQILQELELHSCGDLSLRGISGCMNLQIVKLIGCVDGFYSSVVSDIGLTILAQGCRRLVRLELCGCEGSYDGIKAIGQCCQMLEELTLCDHRMDGGWLAALSFCGNLKTLRLQSCKSSIDSSPGPDEYLGSCPTLEGLHLQRCQLRDKQAVGALFSVCRDVKEIVLQDCWGLGNEVFGLASICRRVKLLSLEGCSLLTVEGLESVILSWKELQRLRVVSCNKIMDSEVTPALSTLFSVLKELKWSPDSRSLLSSSLAGTGLRKKGGRFFKSYKG</sequence>
<dbReference type="GO" id="GO:0019005">
    <property type="term" value="C:SCF ubiquitin ligase complex"/>
    <property type="evidence" value="ECO:0007669"/>
    <property type="project" value="TreeGrafter"/>
</dbReference>
<protein>
    <recommendedName>
        <fullName evidence="3">F-box domain-containing protein</fullName>
    </recommendedName>
</protein>
<dbReference type="SUPFAM" id="SSF52047">
    <property type="entry name" value="RNI-like"/>
    <property type="match status" value="2"/>
</dbReference>
<dbReference type="GO" id="GO:0031146">
    <property type="term" value="P:SCF-dependent proteasomal ubiquitin-dependent protein catabolic process"/>
    <property type="evidence" value="ECO:0007669"/>
    <property type="project" value="TreeGrafter"/>
</dbReference>
<dbReference type="EMBL" id="OIVN01000902">
    <property type="protein sequence ID" value="SPC87208.1"/>
    <property type="molecule type" value="Genomic_DNA"/>
</dbReference>
<organism evidence="2">
    <name type="scientific">Fagus sylvatica</name>
    <name type="common">Beechnut</name>
    <dbReference type="NCBI Taxonomy" id="28930"/>
    <lineage>
        <taxon>Eukaryota</taxon>
        <taxon>Viridiplantae</taxon>
        <taxon>Streptophyta</taxon>
        <taxon>Embryophyta</taxon>
        <taxon>Tracheophyta</taxon>
        <taxon>Spermatophyta</taxon>
        <taxon>Magnoliopsida</taxon>
        <taxon>eudicotyledons</taxon>
        <taxon>Gunneridae</taxon>
        <taxon>Pentapetalae</taxon>
        <taxon>rosids</taxon>
        <taxon>fabids</taxon>
        <taxon>Fagales</taxon>
        <taxon>Fagaceae</taxon>
        <taxon>Fagus</taxon>
    </lineage>
</organism>
<accession>A0A2N9FJ55</accession>
<proteinExistence type="predicted"/>
<dbReference type="InterPro" id="IPR036047">
    <property type="entry name" value="F-box-like_dom_sf"/>
</dbReference>
<dbReference type="FunFam" id="3.80.10.10:FF:002340">
    <property type="entry name" value="Uncharacterized protein"/>
    <property type="match status" value="1"/>
</dbReference>
<name>A0A2N9FJ55_FAGSY</name>
<evidence type="ECO:0008006" key="3">
    <source>
        <dbReference type="Google" id="ProtNLM"/>
    </source>
</evidence>
<dbReference type="SUPFAM" id="SSF81383">
    <property type="entry name" value="F-box domain"/>
    <property type="match status" value="1"/>
</dbReference>
<evidence type="ECO:0000256" key="1">
    <source>
        <dbReference type="SAM" id="MobiDB-lite"/>
    </source>
</evidence>